<accession>A0A1M7MIJ7</accession>
<organism evidence="4 5">
    <name type="scientific">Ruminococcus flavefaciens</name>
    <dbReference type="NCBI Taxonomy" id="1265"/>
    <lineage>
        <taxon>Bacteria</taxon>
        <taxon>Bacillati</taxon>
        <taxon>Bacillota</taxon>
        <taxon>Clostridia</taxon>
        <taxon>Eubacteriales</taxon>
        <taxon>Oscillospiraceae</taxon>
        <taxon>Ruminococcus</taxon>
    </lineage>
</organism>
<name>A0A1M7MIJ7_RUMFL</name>
<dbReference type="PANTHER" id="PTHR11496">
    <property type="entry name" value="ALCOHOL DEHYDROGENASE"/>
    <property type="match status" value="1"/>
</dbReference>
<dbReference type="FunFam" id="3.40.50.1970:FF:000003">
    <property type="entry name" value="Alcohol dehydrogenase, iron-containing"/>
    <property type="match status" value="1"/>
</dbReference>
<dbReference type="InterPro" id="IPR056798">
    <property type="entry name" value="ADH_Fe_C"/>
</dbReference>
<evidence type="ECO:0000313" key="5">
    <source>
        <dbReference type="Proteomes" id="UP000184394"/>
    </source>
</evidence>
<dbReference type="PROSITE" id="PS00913">
    <property type="entry name" value="ADH_IRON_1"/>
    <property type="match status" value="1"/>
</dbReference>
<dbReference type="Gene3D" id="1.20.1090.10">
    <property type="entry name" value="Dehydroquinate synthase-like - alpha domain"/>
    <property type="match status" value="1"/>
</dbReference>
<keyword evidence="1" id="KW-0560">Oxidoreductase</keyword>
<dbReference type="AlphaFoldDB" id="A0A1M7MIJ7"/>
<dbReference type="Gene3D" id="3.40.50.1970">
    <property type="match status" value="1"/>
</dbReference>
<dbReference type="Pfam" id="PF00465">
    <property type="entry name" value="Fe-ADH"/>
    <property type="match status" value="1"/>
</dbReference>
<gene>
    <name evidence="4" type="ORF">SAMN04487860_1233</name>
</gene>
<sequence length="363" mass="38453">MMFYMPTKVIYEPDCVISHGRDIAALGTHALIVTGHNSSQKNGSLADVTKVLDMNGVKYTVFNETEENPSVETIMKARDIGLTKGADFVIGIGGGSALDASKAVSVMMKNPESSWELMYDNSAVPEHLPLAAVPTTCGTGSEVTGVAVLTRHDLKTKLSMVHKVFPDIALCDGKYLLTAPKQLIANTAVDALSHMIESYINVSASPFSRMCAESGMKLWKSCKDFLTGDAPLDIDTANDLLTASTFGGMAIAQTGTSLPHALSYTLTYEGGIPHGAAVGAFQSGYIRNAAPSDREQVLSLTGFADTDELGKFIADISPVNVSAELLEQAAEKLLCNPKKLAVCPYRADADIIHDITGGVICSG</sequence>
<reference evidence="4 5" key="1">
    <citation type="submission" date="2016-11" db="EMBL/GenBank/DDBJ databases">
        <authorList>
            <person name="Jaros S."/>
            <person name="Januszkiewicz K."/>
            <person name="Wedrychowicz H."/>
        </authorList>
    </citation>
    <scope>NUCLEOTIDE SEQUENCE [LARGE SCALE GENOMIC DNA]</scope>
    <source>
        <strain evidence="4 5">Y1</strain>
    </source>
</reference>
<dbReference type="GO" id="GO:0046872">
    <property type="term" value="F:metal ion binding"/>
    <property type="evidence" value="ECO:0007669"/>
    <property type="project" value="InterPro"/>
</dbReference>
<evidence type="ECO:0000313" key="4">
    <source>
        <dbReference type="EMBL" id="SHM90697.1"/>
    </source>
</evidence>
<evidence type="ECO:0000259" key="2">
    <source>
        <dbReference type="Pfam" id="PF00465"/>
    </source>
</evidence>
<proteinExistence type="predicted"/>
<dbReference type="InterPro" id="IPR039697">
    <property type="entry name" value="Alcohol_dehydrogenase_Fe"/>
</dbReference>
<dbReference type="EMBL" id="FRCT01000023">
    <property type="protein sequence ID" value="SHM90697.1"/>
    <property type="molecule type" value="Genomic_DNA"/>
</dbReference>
<dbReference type="InterPro" id="IPR001670">
    <property type="entry name" value="ADH_Fe/GldA"/>
</dbReference>
<feature type="domain" description="Fe-containing alcohol dehydrogenase-like C-terminal" evidence="3">
    <location>
        <begin position="185"/>
        <end position="293"/>
    </location>
</feature>
<dbReference type="GO" id="GO:0004022">
    <property type="term" value="F:alcohol dehydrogenase (NAD+) activity"/>
    <property type="evidence" value="ECO:0007669"/>
    <property type="project" value="TreeGrafter"/>
</dbReference>
<feature type="domain" description="Alcohol dehydrogenase iron-type/glycerol dehydrogenase GldA" evidence="2">
    <location>
        <begin position="6"/>
        <end position="172"/>
    </location>
</feature>
<dbReference type="InterPro" id="IPR018211">
    <property type="entry name" value="ADH_Fe_CS"/>
</dbReference>
<evidence type="ECO:0000259" key="3">
    <source>
        <dbReference type="Pfam" id="PF25137"/>
    </source>
</evidence>
<dbReference type="RefSeq" id="WP_072952446.1">
    <property type="nucleotide sequence ID" value="NZ_FRCT01000023.1"/>
</dbReference>
<dbReference type="CDD" id="cd08181">
    <property type="entry name" value="PPD-like"/>
    <property type="match status" value="1"/>
</dbReference>
<dbReference type="Proteomes" id="UP000184394">
    <property type="component" value="Unassembled WGS sequence"/>
</dbReference>
<dbReference type="SUPFAM" id="SSF56796">
    <property type="entry name" value="Dehydroquinate synthase-like"/>
    <property type="match status" value="1"/>
</dbReference>
<dbReference type="OrthoDB" id="9804734at2"/>
<protein>
    <submittedName>
        <fullName evidence="4">Alcohol dehydrogenase</fullName>
    </submittedName>
</protein>
<dbReference type="PANTHER" id="PTHR11496:SF103">
    <property type="entry name" value="DEHYDROGENASE, PUTATIVE-RELATED"/>
    <property type="match status" value="1"/>
</dbReference>
<evidence type="ECO:0000256" key="1">
    <source>
        <dbReference type="ARBA" id="ARBA00023002"/>
    </source>
</evidence>
<dbReference type="Pfam" id="PF25137">
    <property type="entry name" value="ADH_Fe_C"/>
    <property type="match status" value="1"/>
</dbReference>